<dbReference type="Gene3D" id="3.40.50.2300">
    <property type="match status" value="2"/>
</dbReference>
<dbReference type="CDD" id="cd01392">
    <property type="entry name" value="HTH_LacI"/>
    <property type="match status" value="1"/>
</dbReference>
<evidence type="ECO:0000313" key="6">
    <source>
        <dbReference type="Proteomes" id="UP000029033"/>
    </source>
</evidence>
<protein>
    <submittedName>
        <fullName evidence="5">Transcriptional regulator</fullName>
    </submittedName>
</protein>
<dbReference type="InterPro" id="IPR046335">
    <property type="entry name" value="LacI/GalR-like_sensor"/>
</dbReference>
<dbReference type="PROSITE" id="PS00356">
    <property type="entry name" value="HTH_LACI_1"/>
    <property type="match status" value="1"/>
</dbReference>
<dbReference type="Proteomes" id="UP000029033">
    <property type="component" value="Unassembled WGS sequence"/>
</dbReference>
<sequence>MTIAKRASVTLADVAEAAGVSRSTASRALNDSPRISDATKQRISEIAARIGFVPNAQARALAVGRAETIAMLVTEPLYELFTDPTYGVFLSGITERLAESEYLPVLLQASSAHERERVQRHLERKSFDAVIDISPYEGSELLDVLRDLAIPTVLCGQLDGHPYEHVFSTVYSDDFAGAQLAANAMKERGRRHCVAIVGPMENPASIDRVKGYRQVFGDALDDGHVVFTGWGASDGFTAMRRMLELHPGPDGVLAGSDRIAAGAIEALQANGFAVPGDVSVIGFDDHPIAQTTTPRLTTVHQPLHEEGRLAADIAMRMIDGEAPSTTVLDMELIRRDSL</sequence>
<dbReference type="InterPro" id="IPR000843">
    <property type="entry name" value="HTH_LacI"/>
</dbReference>
<evidence type="ECO:0000256" key="2">
    <source>
        <dbReference type="ARBA" id="ARBA00023125"/>
    </source>
</evidence>
<dbReference type="SMART" id="SM00354">
    <property type="entry name" value="HTH_LACI"/>
    <property type="match status" value="1"/>
</dbReference>
<feature type="domain" description="HTH lacI-type" evidence="4">
    <location>
        <begin position="9"/>
        <end position="63"/>
    </location>
</feature>
<dbReference type="PROSITE" id="PS50932">
    <property type="entry name" value="HTH_LACI_2"/>
    <property type="match status" value="1"/>
</dbReference>
<keyword evidence="2" id="KW-0238">DNA-binding</keyword>
<dbReference type="EMBL" id="JGZO01000005">
    <property type="protein sequence ID" value="KFI94889.1"/>
    <property type="molecule type" value="Genomic_DNA"/>
</dbReference>
<dbReference type="AlphaFoldDB" id="A0A087DH89"/>
<dbReference type="Gene3D" id="1.10.260.40">
    <property type="entry name" value="lambda repressor-like DNA-binding domains"/>
    <property type="match status" value="1"/>
</dbReference>
<dbReference type="GeneID" id="85166191"/>
<reference evidence="5 6" key="1">
    <citation type="submission" date="2014-03" db="EMBL/GenBank/DDBJ databases">
        <title>Genomics of Bifidobacteria.</title>
        <authorList>
            <person name="Ventura M."/>
            <person name="Milani C."/>
            <person name="Lugli G.A."/>
        </authorList>
    </citation>
    <scope>NUCLEOTIDE SEQUENCE [LARGE SCALE GENOMIC DNA]</scope>
    <source>
        <strain evidence="5 6">LMG 21589</strain>
    </source>
</reference>
<name>A0A087DH89_9BIFI</name>
<dbReference type="STRING" id="158787.BSCA_1537"/>
<proteinExistence type="predicted"/>
<dbReference type="Pfam" id="PF00356">
    <property type="entry name" value="LacI"/>
    <property type="match status" value="1"/>
</dbReference>
<keyword evidence="6" id="KW-1185">Reference proteome</keyword>
<dbReference type="SUPFAM" id="SSF47413">
    <property type="entry name" value="lambda repressor-like DNA-binding domains"/>
    <property type="match status" value="1"/>
</dbReference>
<dbReference type="InterPro" id="IPR010982">
    <property type="entry name" value="Lambda_DNA-bd_dom_sf"/>
</dbReference>
<dbReference type="CDD" id="cd06267">
    <property type="entry name" value="PBP1_LacI_sugar_binding-like"/>
    <property type="match status" value="1"/>
</dbReference>
<dbReference type="PANTHER" id="PTHR30146">
    <property type="entry name" value="LACI-RELATED TRANSCRIPTIONAL REPRESSOR"/>
    <property type="match status" value="1"/>
</dbReference>
<comment type="caution">
    <text evidence="5">The sequence shown here is derived from an EMBL/GenBank/DDBJ whole genome shotgun (WGS) entry which is preliminary data.</text>
</comment>
<dbReference type="OrthoDB" id="4268837at2"/>
<organism evidence="5 6">
    <name type="scientific">Bifidobacterium scardovii</name>
    <dbReference type="NCBI Taxonomy" id="158787"/>
    <lineage>
        <taxon>Bacteria</taxon>
        <taxon>Bacillati</taxon>
        <taxon>Actinomycetota</taxon>
        <taxon>Actinomycetes</taxon>
        <taxon>Bifidobacteriales</taxon>
        <taxon>Bifidobacteriaceae</taxon>
        <taxon>Bifidobacterium</taxon>
    </lineage>
</organism>
<accession>A0A087DH89</accession>
<dbReference type="GO" id="GO:0003700">
    <property type="term" value="F:DNA-binding transcription factor activity"/>
    <property type="evidence" value="ECO:0007669"/>
    <property type="project" value="TreeGrafter"/>
</dbReference>
<keyword evidence="1" id="KW-0805">Transcription regulation</keyword>
<dbReference type="PANTHER" id="PTHR30146:SF109">
    <property type="entry name" value="HTH-TYPE TRANSCRIPTIONAL REGULATOR GALS"/>
    <property type="match status" value="1"/>
</dbReference>
<evidence type="ECO:0000256" key="1">
    <source>
        <dbReference type="ARBA" id="ARBA00023015"/>
    </source>
</evidence>
<evidence type="ECO:0000313" key="5">
    <source>
        <dbReference type="EMBL" id="KFI94889.1"/>
    </source>
</evidence>
<dbReference type="SUPFAM" id="SSF53822">
    <property type="entry name" value="Periplasmic binding protein-like I"/>
    <property type="match status" value="1"/>
</dbReference>
<dbReference type="RefSeq" id="WP_033518178.1">
    <property type="nucleotide sequence ID" value="NZ_CAUPKV010000045.1"/>
</dbReference>
<keyword evidence="3" id="KW-0804">Transcription</keyword>
<dbReference type="GO" id="GO:0000976">
    <property type="term" value="F:transcription cis-regulatory region binding"/>
    <property type="evidence" value="ECO:0007669"/>
    <property type="project" value="TreeGrafter"/>
</dbReference>
<dbReference type="Pfam" id="PF13377">
    <property type="entry name" value="Peripla_BP_3"/>
    <property type="match status" value="1"/>
</dbReference>
<gene>
    <name evidence="5" type="ORF">BSCA_1537</name>
</gene>
<evidence type="ECO:0000259" key="4">
    <source>
        <dbReference type="PROSITE" id="PS50932"/>
    </source>
</evidence>
<dbReference type="InterPro" id="IPR028082">
    <property type="entry name" value="Peripla_BP_I"/>
</dbReference>
<evidence type="ECO:0000256" key="3">
    <source>
        <dbReference type="ARBA" id="ARBA00023163"/>
    </source>
</evidence>
<dbReference type="eggNOG" id="COG1609">
    <property type="taxonomic scope" value="Bacteria"/>
</dbReference>